<dbReference type="PANTHER" id="PTHR30069">
    <property type="entry name" value="TONB-DEPENDENT OUTER MEMBRANE RECEPTOR"/>
    <property type="match status" value="1"/>
</dbReference>
<dbReference type="InterPro" id="IPR037066">
    <property type="entry name" value="Plug_dom_sf"/>
</dbReference>
<dbReference type="Gene3D" id="2.60.40.1120">
    <property type="entry name" value="Carboxypeptidase-like, regulatory domain"/>
    <property type="match status" value="1"/>
</dbReference>
<dbReference type="PANTHER" id="PTHR30069:SF29">
    <property type="entry name" value="HEMOGLOBIN AND HEMOGLOBIN-HAPTOGLOBIN-BINDING PROTEIN 1-RELATED"/>
    <property type="match status" value="1"/>
</dbReference>
<comment type="subcellular location">
    <subcellularLocation>
        <location evidence="1 10">Cell outer membrane</location>
        <topology evidence="1 10">Multi-pass membrane protein</topology>
    </subcellularLocation>
</comment>
<dbReference type="SUPFAM" id="SSF56935">
    <property type="entry name" value="Porins"/>
    <property type="match status" value="1"/>
</dbReference>
<evidence type="ECO:0000256" key="12">
    <source>
        <dbReference type="SAM" id="SignalP"/>
    </source>
</evidence>
<dbReference type="InterPro" id="IPR039426">
    <property type="entry name" value="TonB-dep_rcpt-like"/>
</dbReference>
<dbReference type="GO" id="GO:0044718">
    <property type="term" value="P:siderophore transmembrane transport"/>
    <property type="evidence" value="ECO:0007669"/>
    <property type="project" value="TreeGrafter"/>
</dbReference>
<keyword evidence="2 10" id="KW-0813">Transport</keyword>
<dbReference type="InterPro" id="IPR000531">
    <property type="entry name" value="Beta-barrel_TonB"/>
</dbReference>
<keyword evidence="6 11" id="KW-0798">TonB box</keyword>
<keyword evidence="5 12" id="KW-0732">Signal</keyword>
<dbReference type="InterPro" id="IPR036942">
    <property type="entry name" value="Beta-barrel_TonB_sf"/>
</dbReference>
<proteinExistence type="inferred from homology"/>
<evidence type="ECO:0000259" key="13">
    <source>
        <dbReference type="Pfam" id="PF00593"/>
    </source>
</evidence>
<dbReference type="Gene3D" id="2.40.170.20">
    <property type="entry name" value="TonB-dependent receptor, beta-barrel domain"/>
    <property type="match status" value="1"/>
</dbReference>
<dbReference type="PROSITE" id="PS52016">
    <property type="entry name" value="TONB_DEPENDENT_REC_3"/>
    <property type="match status" value="1"/>
</dbReference>
<evidence type="ECO:0000256" key="3">
    <source>
        <dbReference type="ARBA" id="ARBA00022452"/>
    </source>
</evidence>
<dbReference type="SUPFAM" id="SSF49464">
    <property type="entry name" value="Carboxypeptidase regulatory domain-like"/>
    <property type="match status" value="1"/>
</dbReference>
<evidence type="ECO:0000256" key="5">
    <source>
        <dbReference type="ARBA" id="ARBA00022729"/>
    </source>
</evidence>
<feature type="signal peptide" evidence="12">
    <location>
        <begin position="1"/>
        <end position="20"/>
    </location>
</feature>
<feature type="domain" description="TonB-dependent receptor-like beta-barrel" evidence="13">
    <location>
        <begin position="458"/>
        <end position="934"/>
    </location>
</feature>
<evidence type="ECO:0000256" key="7">
    <source>
        <dbReference type="ARBA" id="ARBA00023136"/>
    </source>
</evidence>
<organism evidence="15 16">
    <name type="scientific">Pedobacter heparinus (strain ATCC 13125 / DSM 2366 / CIP 104194 / JCM 7457 / NBRC 12017 / NCIMB 9290 / NRRL B-14731 / HIM 762-3)</name>
    <dbReference type="NCBI Taxonomy" id="485917"/>
    <lineage>
        <taxon>Bacteria</taxon>
        <taxon>Pseudomonadati</taxon>
        <taxon>Bacteroidota</taxon>
        <taxon>Sphingobacteriia</taxon>
        <taxon>Sphingobacteriales</taxon>
        <taxon>Sphingobacteriaceae</taxon>
        <taxon>Pedobacter</taxon>
    </lineage>
</organism>
<accession>C6Y461</accession>
<gene>
    <name evidence="15" type="ordered locus">Phep_3310</name>
</gene>
<dbReference type="Pfam" id="PF00593">
    <property type="entry name" value="TonB_dep_Rec_b-barrel"/>
    <property type="match status" value="1"/>
</dbReference>
<dbReference type="Pfam" id="PF07715">
    <property type="entry name" value="Plug"/>
    <property type="match status" value="1"/>
</dbReference>
<keyword evidence="7 10" id="KW-0472">Membrane</keyword>
<dbReference type="HOGENOM" id="CLU_307117_0_0_10"/>
<dbReference type="Proteomes" id="UP000000852">
    <property type="component" value="Chromosome"/>
</dbReference>
<evidence type="ECO:0000313" key="15">
    <source>
        <dbReference type="EMBL" id="ACU05504.1"/>
    </source>
</evidence>
<evidence type="ECO:0000256" key="9">
    <source>
        <dbReference type="ARBA" id="ARBA00023237"/>
    </source>
</evidence>
<feature type="chain" id="PRO_5002973671" evidence="12">
    <location>
        <begin position="21"/>
        <end position="971"/>
    </location>
</feature>
<protein>
    <submittedName>
        <fullName evidence="15">TonB-dependent receptor</fullName>
    </submittedName>
</protein>
<dbReference type="InterPro" id="IPR012910">
    <property type="entry name" value="Plug_dom"/>
</dbReference>
<dbReference type="Pfam" id="PF13715">
    <property type="entry name" value="CarbopepD_reg_2"/>
    <property type="match status" value="1"/>
</dbReference>
<name>C6Y461_PEDHD</name>
<evidence type="ECO:0000256" key="10">
    <source>
        <dbReference type="PROSITE-ProRule" id="PRU01360"/>
    </source>
</evidence>
<dbReference type="Gene3D" id="2.170.130.10">
    <property type="entry name" value="TonB-dependent receptor, plug domain"/>
    <property type="match status" value="1"/>
</dbReference>
<evidence type="ECO:0000256" key="11">
    <source>
        <dbReference type="RuleBase" id="RU003357"/>
    </source>
</evidence>
<reference evidence="15 16" key="1">
    <citation type="journal article" date="2009" name="Stand. Genomic Sci.">
        <title>Complete genome sequence of Pedobacter heparinus type strain (HIM 762-3).</title>
        <authorList>
            <person name="Han C."/>
            <person name="Spring S."/>
            <person name="Lapidus A."/>
            <person name="Del Rio T.G."/>
            <person name="Tice H."/>
            <person name="Copeland A."/>
            <person name="Cheng J.F."/>
            <person name="Lucas S."/>
            <person name="Chen F."/>
            <person name="Nolan M."/>
            <person name="Bruce D."/>
            <person name="Goodwin L."/>
            <person name="Pitluck S."/>
            <person name="Ivanova N."/>
            <person name="Mavromatis K."/>
            <person name="Mikhailova N."/>
            <person name="Pati A."/>
            <person name="Chen A."/>
            <person name="Palaniappan K."/>
            <person name="Land M."/>
            <person name="Hauser L."/>
            <person name="Chang Y.J."/>
            <person name="Jeffries C.C."/>
            <person name="Saunders E."/>
            <person name="Chertkov O."/>
            <person name="Brettin T."/>
            <person name="Goker M."/>
            <person name="Rohde M."/>
            <person name="Bristow J."/>
            <person name="Eisen J.A."/>
            <person name="Markowitz V."/>
            <person name="Hugenholtz P."/>
            <person name="Kyrpides N.C."/>
            <person name="Klenk H.P."/>
            <person name="Detter J.C."/>
        </authorList>
    </citation>
    <scope>NUCLEOTIDE SEQUENCE [LARGE SCALE GENOMIC DNA]</scope>
    <source>
        <strain evidence="16">ATCC 13125 / DSM 2366 / CIP 104194 / JCM 7457 / NBRC 12017 / NCIMB 9290 / NRRL B-14731 / HIM 762-3</strain>
    </source>
</reference>
<keyword evidence="9 10" id="KW-0998">Cell outer membrane</keyword>
<keyword evidence="8 15" id="KW-0675">Receptor</keyword>
<dbReference type="eggNOG" id="COG4771">
    <property type="taxonomic scope" value="Bacteria"/>
</dbReference>
<evidence type="ECO:0000259" key="14">
    <source>
        <dbReference type="Pfam" id="PF07715"/>
    </source>
</evidence>
<keyword evidence="3 10" id="KW-1134">Transmembrane beta strand</keyword>
<dbReference type="InterPro" id="IPR008969">
    <property type="entry name" value="CarboxyPept-like_regulatory"/>
</dbReference>
<feature type="domain" description="TonB-dependent receptor plug" evidence="14">
    <location>
        <begin position="119"/>
        <end position="227"/>
    </location>
</feature>
<keyword evidence="16" id="KW-1185">Reference proteome</keyword>
<dbReference type="KEGG" id="phe:Phep_3310"/>
<evidence type="ECO:0000256" key="8">
    <source>
        <dbReference type="ARBA" id="ARBA00023170"/>
    </source>
</evidence>
<evidence type="ECO:0000256" key="4">
    <source>
        <dbReference type="ARBA" id="ARBA00022692"/>
    </source>
</evidence>
<dbReference type="GO" id="GO:0015344">
    <property type="term" value="F:siderophore uptake transmembrane transporter activity"/>
    <property type="evidence" value="ECO:0007669"/>
    <property type="project" value="TreeGrafter"/>
</dbReference>
<dbReference type="STRING" id="485917.Phep_3310"/>
<evidence type="ECO:0000313" key="16">
    <source>
        <dbReference type="Proteomes" id="UP000000852"/>
    </source>
</evidence>
<dbReference type="eggNOG" id="COG1629">
    <property type="taxonomic scope" value="Bacteria"/>
</dbReference>
<dbReference type="GO" id="GO:0009279">
    <property type="term" value="C:cell outer membrane"/>
    <property type="evidence" value="ECO:0007669"/>
    <property type="project" value="UniProtKB-SubCell"/>
</dbReference>
<sequence length="971" mass="105997">MFTKAIFTLLLAITGFTVYAQSVVVSGLVTDKQTKQPIPGVGITVKGTTSGTATGANGRYSFSTSQKPPFVLVISFLGYASIEQEITGNTSDLIAELEPTAILGQEVVISASRTPERILESPVTIERIGAAAIKELPSASFYDALTSLKGVEASTQSLTFKSINTRGFNSNGNTRFNQFVDGMDNQAPGLNFSVGNIIGLSELDIDNVELLPGASSALYGAGGINGTLLMTSKNPFKYPGASFQFKTGVNHVNDDNSAVQQFNQLDVRVAKAWNNRFGFKATFSYLQAKDWFGNDSRNFDRVNNVLKPGDRNSDPNYDGINVYGDEVSQNMRNLVQGSIEPAIRAGILQASGNQFDPRLALGNVPAGSSYPVYLNFINTNVPAALRPAVINQYLPFYYGLTYPALLPNQSISRDGYNEADLVDYNTKSLKASGSFNYKITSTIEAIAQLTWGSGTSVYTGADRYSLRNFSIGQYKLELKGEDFFLRGYTTQERSGDSYISSVLGVSINEVASPNNTWFPAYIGSFIGARLGGQSVDAAHGTARTAANSTGRGRLLPGTVAFENVKNQIMNTNISATNINLTDPSKSVYGARFDDKTNLYHYEGMYNFSNALNNVVELQIGASSRLYQLRSGGTIFDDLNEDLNINEYGAFAQLGKKLFKDKFKLTFAGRYDKSTNFEGRFTPRITGVLTVAENNNIRASYQTGYRNPTTQNQYIDLSVLGGATRLIGGLPRSLNKYNLYADKGVLRKDYTAYLASVASSPTNTGDPSLLVPYTFDAKGLRPESVQSYELGYKGLISKQLLIDAYGYYNTYKDFITAITLFRGGTSYGVPVNAAGNVNTYGAALGLDYLLNKYTLSGNVSYNQIGDLPADYDNDFNTPKIRYNLGLANREIIKNVGFNVQYRWQGKYHWFSSFVVGDVPAFSTFDAQVNLKVPSVNSMIKIGGSNILNKYYVTSFGNPAIGALYYVSYTFNP</sequence>
<evidence type="ECO:0000256" key="2">
    <source>
        <dbReference type="ARBA" id="ARBA00022448"/>
    </source>
</evidence>
<evidence type="ECO:0000256" key="1">
    <source>
        <dbReference type="ARBA" id="ARBA00004571"/>
    </source>
</evidence>
<keyword evidence="4 10" id="KW-0812">Transmembrane</keyword>
<dbReference type="EMBL" id="CP001681">
    <property type="protein sequence ID" value="ACU05504.1"/>
    <property type="molecule type" value="Genomic_DNA"/>
</dbReference>
<dbReference type="AlphaFoldDB" id="C6Y461"/>
<evidence type="ECO:0000256" key="6">
    <source>
        <dbReference type="ARBA" id="ARBA00023077"/>
    </source>
</evidence>
<comment type="similarity">
    <text evidence="10 11">Belongs to the TonB-dependent receptor family.</text>
</comment>